<sequence length="163" mass="17601">MSDDGSVDPTADPVVVEVAEVVTAIVRGEVAVSGLRDFFDSSFQVLPQVIGEQGATIVGPAYALFRSISEESWDLDVGFAVDRELRPQGEVVADRLPAGRVARVVHVGGFDGLGDAWDRLGSWIEEQGANAGPARWEVYHTRPAPDMDPSLLRTELNWLLSPS</sequence>
<dbReference type="RefSeq" id="WP_357786530.1">
    <property type="nucleotide sequence ID" value="NZ_JBFAKC010000011.1"/>
</dbReference>
<evidence type="ECO:0000259" key="1">
    <source>
        <dbReference type="SMART" id="SM00871"/>
    </source>
</evidence>
<keyword evidence="3" id="KW-1185">Reference proteome</keyword>
<dbReference type="InterPro" id="IPR029442">
    <property type="entry name" value="GyrI-like"/>
</dbReference>
<evidence type="ECO:0000313" key="2">
    <source>
        <dbReference type="EMBL" id="MEV0710593.1"/>
    </source>
</evidence>
<dbReference type="SMART" id="SM00871">
    <property type="entry name" value="AraC_E_bind"/>
    <property type="match status" value="1"/>
</dbReference>
<dbReference type="InterPro" id="IPR010499">
    <property type="entry name" value="AraC_E-bd"/>
</dbReference>
<protein>
    <submittedName>
        <fullName evidence="2">GyrI-like domain-containing protein</fullName>
    </submittedName>
</protein>
<organism evidence="2 3">
    <name type="scientific">Nocardia aurea</name>
    <dbReference type="NCBI Taxonomy" id="2144174"/>
    <lineage>
        <taxon>Bacteria</taxon>
        <taxon>Bacillati</taxon>
        <taxon>Actinomycetota</taxon>
        <taxon>Actinomycetes</taxon>
        <taxon>Mycobacteriales</taxon>
        <taxon>Nocardiaceae</taxon>
        <taxon>Nocardia</taxon>
    </lineage>
</organism>
<comment type="caution">
    <text evidence="2">The sequence shown here is derived from an EMBL/GenBank/DDBJ whole genome shotgun (WGS) entry which is preliminary data.</text>
</comment>
<feature type="domain" description="AraC effector-binding" evidence="1">
    <location>
        <begin position="11"/>
        <end position="161"/>
    </location>
</feature>
<dbReference type="InterPro" id="IPR011256">
    <property type="entry name" value="Reg_factor_effector_dom_sf"/>
</dbReference>
<name>A0ABV3FYZ5_9NOCA</name>
<reference evidence="2 3" key="1">
    <citation type="submission" date="2024-06" db="EMBL/GenBank/DDBJ databases">
        <title>The Natural Products Discovery Center: Release of the First 8490 Sequenced Strains for Exploring Actinobacteria Biosynthetic Diversity.</title>
        <authorList>
            <person name="Kalkreuter E."/>
            <person name="Kautsar S.A."/>
            <person name="Yang D."/>
            <person name="Bader C.D."/>
            <person name="Teijaro C.N."/>
            <person name="Fluegel L."/>
            <person name="Davis C.M."/>
            <person name="Simpson J.R."/>
            <person name="Lauterbach L."/>
            <person name="Steele A.D."/>
            <person name="Gui C."/>
            <person name="Meng S."/>
            <person name="Li G."/>
            <person name="Viehrig K."/>
            <person name="Ye F."/>
            <person name="Su P."/>
            <person name="Kiefer A.F."/>
            <person name="Nichols A."/>
            <person name="Cepeda A.J."/>
            <person name="Yan W."/>
            <person name="Fan B."/>
            <person name="Jiang Y."/>
            <person name="Adhikari A."/>
            <person name="Zheng C.-J."/>
            <person name="Schuster L."/>
            <person name="Cowan T.M."/>
            <person name="Smanski M.J."/>
            <person name="Chevrette M.G."/>
            <person name="De Carvalho L.P.S."/>
            <person name="Shen B."/>
        </authorList>
    </citation>
    <scope>NUCLEOTIDE SEQUENCE [LARGE SCALE GENOMIC DNA]</scope>
    <source>
        <strain evidence="2 3">NPDC050403</strain>
    </source>
</reference>
<accession>A0ABV3FYZ5</accession>
<evidence type="ECO:0000313" key="3">
    <source>
        <dbReference type="Proteomes" id="UP001551695"/>
    </source>
</evidence>
<dbReference type="SUPFAM" id="SSF55136">
    <property type="entry name" value="Probable bacterial effector-binding domain"/>
    <property type="match status" value="1"/>
</dbReference>
<proteinExistence type="predicted"/>
<dbReference type="Pfam" id="PF06445">
    <property type="entry name" value="GyrI-like"/>
    <property type="match status" value="1"/>
</dbReference>
<dbReference type="Gene3D" id="3.20.80.10">
    <property type="entry name" value="Regulatory factor, effector binding domain"/>
    <property type="match status" value="1"/>
</dbReference>
<gene>
    <name evidence="2" type="ORF">AB0I48_23795</name>
</gene>
<dbReference type="EMBL" id="JBFAKC010000011">
    <property type="protein sequence ID" value="MEV0710593.1"/>
    <property type="molecule type" value="Genomic_DNA"/>
</dbReference>
<dbReference type="Proteomes" id="UP001551695">
    <property type="component" value="Unassembled WGS sequence"/>
</dbReference>